<sequence length="109" mass="13038">MTNKKTKELIAKKIREEFNKRGLEVRKLILFGSRVRDEEHKHSDWDFLAITDREVDWSEKREIWYSLSLYLAQKDISADILIKSEEEFNRDKVDKGKVTYYANKEGARV</sequence>
<dbReference type="PANTHER" id="PTHR33933:SF3">
    <property type="entry name" value="PROTEIN ADENYLYLTRANSFERASE MJ0604-RELATED"/>
    <property type="match status" value="1"/>
</dbReference>
<dbReference type="PANTHER" id="PTHR33933">
    <property type="entry name" value="NUCLEOTIDYLTRANSFERASE"/>
    <property type="match status" value="1"/>
</dbReference>
<evidence type="ECO:0000313" key="3">
    <source>
        <dbReference type="Proteomes" id="UP000319619"/>
    </source>
</evidence>
<dbReference type="InterPro" id="IPR052548">
    <property type="entry name" value="Type_VII_TA_antitoxin"/>
</dbReference>
<dbReference type="SUPFAM" id="SSF81301">
    <property type="entry name" value="Nucleotidyltransferase"/>
    <property type="match status" value="1"/>
</dbReference>
<dbReference type="InterPro" id="IPR043519">
    <property type="entry name" value="NT_sf"/>
</dbReference>
<evidence type="ECO:0000313" key="2">
    <source>
        <dbReference type="EMBL" id="TKJ37964.1"/>
    </source>
</evidence>
<reference evidence="2 3" key="1">
    <citation type="submission" date="2017-06" db="EMBL/GenBank/DDBJ databases">
        <title>Novel microbial phyla capable of carbon fixation and sulfur reduction in deep-sea sediments.</title>
        <authorList>
            <person name="Huang J."/>
            <person name="Baker B."/>
            <person name="Wang Y."/>
        </authorList>
    </citation>
    <scope>NUCLEOTIDE SEQUENCE [LARGE SCALE GENOMIC DNA]</scope>
    <source>
        <strain evidence="2">B3_LCP</strain>
    </source>
</reference>
<accession>A0A532USP6</accession>
<feature type="domain" description="Polymerase beta nucleotidyltransferase" evidence="1">
    <location>
        <begin position="12"/>
        <end position="104"/>
    </location>
</feature>
<evidence type="ECO:0000259" key="1">
    <source>
        <dbReference type="Pfam" id="PF18765"/>
    </source>
</evidence>
<name>A0A532USP6_UNCL8</name>
<dbReference type="EMBL" id="NJBN01000011">
    <property type="protein sequence ID" value="TKJ37964.1"/>
    <property type="molecule type" value="Genomic_DNA"/>
</dbReference>
<dbReference type="Pfam" id="PF18765">
    <property type="entry name" value="Polbeta"/>
    <property type="match status" value="1"/>
</dbReference>
<protein>
    <recommendedName>
        <fullName evidence="1">Polymerase beta nucleotidyltransferase domain-containing protein</fullName>
    </recommendedName>
</protein>
<proteinExistence type="predicted"/>
<comment type="caution">
    <text evidence="2">The sequence shown here is derived from an EMBL/GenBank/DDBJ whole genome shotgun (WGS) entry which is preliminary data.</text>
</comment>
<dbReference type="AlphaFoldDB" id="A0A532USP6"/>
<dbReference type="CDD" id="cd05403">
    <property type="entry name" value="NT_KNTase_like"/>
    <property type="match status" value="1"/>
</dbReference>
<dbReference type="InterPro" id="IPR041633">
    <property type="entry name" value="Polbeta"/>
</dbReference>
<gene>
    <name evidence="2" type="ORF">CEE37_13460</name>
</gene>
<dbReference type="Gene3D" id="3.30.460.10">
    <property type="entry name" value="Beta Polymerase, domain 2"/>
    <property type="match status" value="1"/>
</dbReference>
<organism evidence="2 3">
    <name type="scientific">candidate division LCP-89 bacterium B3_LCP</name>
    <dbReference type="NCBI Taxonomy" id="2012998"/>
    <lineage>
        <taxon>Bacteria</taxon>
        <taxon>Pseudomonadati</taxon>
        <taxon>Bacteria division LCP-89</taxon>
    </lineage>
</organism>
<dbReference type="Proteomes" id="UP000319619">
    <property type="component" value="Unassembled WGS sequence"/>
</dbReference>